<dbReference type="InterPro" id="IPR027417">
    <property type="entry name" value="P-loop_NTPase"/>
</dbReference>
<keyword evidence="2" id="KW-0813">Transport</keyword>
<dbReference type="EMBL" id="AXUN02000223">
    <property type="protein sequence ID" value="ETA79192.1"/>
    <property type="molecule type" value="Genomic_DNA"/>
</dbReference>
<comment type="caution">
    <text evidence="6">The sequence shown here is derived from an EMBL/GenBank/DDBJ whole genome shotgun (WGS) entry which is preliminary data.</text>
</comment>
<keyword evidence="4" id="KW-0067">ATP-binding</keyword>
<dbReference type="Pfam" id="PF00005">
    <property type="entry name" value="ABC_tran"/>
    <property type="match status" value="1"/>
</dbReference>
<dbReference type="InterPro" id="IPR003593">
    <property type="entry name" value="AAA+_ATPase"/>
</dbReference>
<evidence type="ECO:0000259" key="5">
    <source>
        <dbReference type="PROSITE" id="PS50893"/>
    </source>
</evidence>
<organism evidence="6 7">
    <name type="scientific">Youngiibacter fragilis 232.1</name>
    <dbReference type="NCBI Taxonomy" id="994573"/>
    <lineage>
        <taxon>Bacteria</taxon>
        <taxon>Bacillati</taxon>
        <taxon>Bacillota</taxon>
        <taxon>Clostridia</taxon>
        <taxon>Eubacteriales</taxon>
        <taxon>Clostridiaceae</taxon>
        <taxon>Youngiibacter</taxon>
    </lineage>
</organism>
<feature type="domain" description="ABC transporter" evidence="5">
    <location>
        <begin position="4"/>
        <end position="231"/>
    </location>
</feature>
<dbReference type="SMART" id="SM00382">
    <property type="entry name" value="AAA"/>
    <property type="match status" value="1"/>
</dbReference>
<dbReference type="AlphaFoldDB" id="V7I2G4"/>
<proteinExistence type="inferred from homology"/>
<dbReference type="eggNOG" id="COG1131">
    <property type="taxonomic scope" value="Bacteria"/>
</dbReference>
<name>V7I2G4_9CLOT</name>
<evidence type="ECO:0000313" key="7">
    <source>
        <dbReference type="Proteomes" id="UP000017747"/>
    </source>
</evidence>
<dbReference type="STRING" id="994573.T472_0218485"/>
<evidence type="ECO:0000256" key="1">
    <source>
        <dbReference type="ARBA" id="ARBA00005417"/>
    </source>
</evidence>
<dbReference type="GO" id="GO:0016887">
    <property type="term" value="F:ATP hydrolysis activity"/>
    <property type="evidence" value="ECO:0007669"/>
    <property type="project" value="InterPro"/>
</dbReference>
<protein>
    <recommendedName>
        <fullName evidence="5">ABC transporter domain-containing protein</fullName>
    </recommendedName>
</protein>
<dbReference type="GO" id="GO:0005524">
    <property type="term" value="F:ATP binding"/>
    <property type="evidence" value="ECO:0007669"/>
    <property type="project" value="UniProtKB-KW"/>
</dbReference>
<dbReference type="OrthoDB" id="9809205at2"/>
<gene>
    <name evidence="6" type="ORF">T472_0218485</name>
</gene>
<dbReference type="SUPFAM" id="SSF52540">
    <property type="entry name" value="P-loop containing nucleoside triphosphate hydrolases"/>
    <property type="match status" value="1"/>
</dbReference>
<evidence type="ECO:0000256" key="2">
    <source>
        <dbReference type="ARBA" id="ARBA00022448"/>
    </source>
</evidence>
<dbReference type="PANTHER" id="PTHR43335">
    <property type="entry name" value="ABC TRANSPORTER, ATP-BINDING PROTEIN"/>
    <property type="match status" value="1"/>
</dbReference>
<evidence type="ECO:0000256" key="4">
    <source>
        <dbReference type="ARBA" id="ARBA00022840"/>
    </source>
</evidence>
<keyword evidence="3" id="KW-0547">Nucleotide-binding</keyword>
<dbReference type="PROSITE" id="PS50893">
    <property type="entry name" value="ABC_TRANSPORTER_2"/>
    <property type="match status" value="1"/>
</dbReference>
<keyword evidence="7" id="KW-1185">Reference proteome</keyword>
<dbReference type="Gene3D" id="3.40.50.300">
    <property type="entry name" value="P-loop containing nucleotide triphosphate hydrolases"/>
    <property type="match status" value="1"/>
</dbReference>
<reference evidence="6 7" key="1">
    <citation type="journal article" date="2014" name="Genome Announc.">
        <title>Genome Sequence of Youngiibacter fragilis, the Type Strain of the Genus Youngiibacter.</title>
        <authorList>
            <person name="Wawrik C.B."/>
            <person name="Callaghan A.V."/>
            <person name="Stamps B.W."/>
            <person name="Wawrik B."/>
        </authorList>
    </citation>
    <scope>NUCLEOTIDE SEQUENCE [LARGE SCALE GENOMIC DNA]</scope>
    <source>
        <strain evidence="6 7">232.1</strain>
    </source>
</reference>
<dbReference type="InterPro" id="IPR003439">
    <property type="entry name" value="ABC_transporter-like_ATP-bd"/>
</dbReference>
<dbReference type="RefSeq" id="WP_023388288.1">
    <property type="nucleotide sequence ID" value="NZ_AXUN02000223.1"/>
</dbReference>
<evidence type="ECO:0000256" key="3">
    <source>
        <dbReference type="ARBA" id="ARBA00022741"/>
    </source>
</evidence>
<comment type="similarity">
    <text evidence="1">Belongs to the ABC transporter superfamily.</text>
</comment>
<accession>V7I2G4</accession>
<evidence type="ECO:0000313" key="6">
    <source>
        <dbReference type="EMBL" id="ETA79192.1"/>
    </source>
</evidence>
<dbReference type="PANTHER" id="PTHR43335:SF4">
    <property type="entry name" value="ABC TRANSPORTER, ATP-BINDING PROTEIN"/>
    <property type="match status" value="1"/>
</dbReference>
<dbReference type="Proteomes" id="UP000017747">
    <property type="component" value="Unassembled WGS sequence"/>
</dbReference>
<sequence length="302" mass="33842">MEVIRVNNILKSYGKCDVLKGISLYVRKGRIVGLLGPNGSGKSTLLKIISGLVIPDAGDVEINKLSLRTDLNRIMESVGVLIEEPGIYEYMNAMGNMNVSSMLHGKNDKQKSRKLLNRFELDPDSKVKAAKYSTGMKQRLGICMAMVHDPEILILDEPTNGLDADGIVLLRNTLKRFKEDGNTVVIATHLLSEAKELCDDIVLNNTGVILEEFSYRNNEGSEMEIHSINLSGLDQRLFEENLAQISTYRYWLSSERLEVLIAESELGKLVLKLNERGMELESSQFSKISLEEFYLRKVSGVQ</sequence>